<dbReference type="Proteomes" id="UP000308652">
    <property type="component" value="Unassembled WGS sequence"/>
</dbReference>
<comment type="similarity">
    <text evidence="1">Belongs to the aldehyde dehydrogenase family.</text>
</comment>
<evidence type="ECO:0000256" key="1">
    <source>
        <dbReference type="ARBA" id="ARBA00009986"/>
    </source>
</evidence>
<dbReference type="PANTHER" id="PTHR43570">
    <property type="entry name" value="ALDEHYDE DEHYDROGENASE"/>
    <property type="match status" value="1"/>
</dbReference>
<dbReference type="PANTHER" id="PTHR43570:SF16">
    <property type="entry name" value="ALDEHYDE DEHYDROGENASE TYPE III, ISOFORM Q"/>
    <property type="match status" value="1"/>
</dbReference>
<dbReference type="Gene3D" id="3.40.309.10">
    <property type="entry name" value="Aldehyde Dehydrogenase, Chain A, domain 2"/>
    <property type="match status" value="1"/>
</dbReference>
<accession>A0A5C3LWL3</accession>
<dbReference type="InterPro" id="IPR012394">
    <property type="entry name" value="Aldehyde_DH_NAD(P)"/>
</dbReference>
<dbReference type="OrthoDB" id="3034247at2759"/>
<dbReference type="InterPro" id="IPR015590">
    <property type="entry name" value="Aldehyde_DH_dom"/>
</dbReference>
<keyword evidence="2" id="KW-0560">Oxidoreductase</keyword>
<feature type="domain" description="Aldehyde dehydrogenase" evidence="3">
    <location>
        <begin position="21"/>
        <end position="151"/>
    </location>
</feature>
<evidence type="ECO:0000259" key="3">
    <source>
        <dbReference type="Pfam" id="PF00171"/>
    </source>
</evidence>
<dbReference type="EMBL" id="ML213615">
    <property type="protein sequence ID" value="TFK36288.1"/>
    <property type="molecule type" value="Genomic_DNA"/>
</dbReference>
<gene>
    <name evidence="4" type="ORF">BDQ12DRAFT_256322</name>
</gene>
<dbReference type="GO" id="GO:0005737">
    <property type="term" value="C:cytoplasm"/>
    <property type="evidence" value="ECO:0007669"/>
    <property type="project" value="TreeGrafter"/>
</dbReference>
<dbReference type="InterPro" id="IPR016162">
    <property type="entry name" value="Ald_DH_N"/>
</dbReference>
<sequence>MSNQTSFLKLNAVFDTGVSRSLSWRRKQLQGIHDLVQNNSEPLVKAALRDSRLTRAEVLLELASVLELVRSEIDGIKKYSKSSAAFKSSVRSSVDSVHQRVASRQLPAGVIVVKSSWSHPYSSVLGAAALAYAAGNVVAYAISDKAVASTLAPLFSTNLDQSGYELLDLSTFDKAHAHILDAVSPSVSLLEVANDGSVYAASVATPLPKSCVVYVHTSGNVKAAAWAIAASKAAFNGQAPLAPTVAFVDNAVYEEFRFELLTALRNTPYRKTSSGGVLSAQGVDVLAQEPCFVVEAPST</sequence>
<dbReference type="STRING" id="68775.A0A5C3LWL3"/>
<dbReference type="Pfam" id="PF00171">
    <property type="entry name" value="Aldedh"/>
    <property type="match status" value="1"/>
</dbReference>
<organism evidence="4 5">
    <name type="scientific">Crucibulum laeve</name>
    <dbReference type="NCBI Taxonomy" id="68775"/>
    <lineage>
        <taxon>Eukaryota</taxon>
        <taxon>Fungi</taxon>
        <taxon>Dikarya</taxon>
        <taxon>Basidiomycota</taxon>
        <taxon>Agaricomycotina</taxon>
        <taxon>Agaricomycetes</taxon>
        <taxon>Agaricomycetidae</taxon>
        <taxon>Agaricales</taxon>
        <taxon>Agaricineae</taxon>
        <taxon>Nidulariaceae</taxon>
        <taxon>Crucibulum</taxon>
    </lineage>
</organism>
<dbReference type="GO" id="GO:0004029">
    <property type="term" value="F:aldehyde dehydrogenase (NAD+) activity"/>
    <property type="evidence" value="ECO:0007669"/>
    <property type="project" value="TreeGrafter"/>
</dbReference>
<protein>
    <submittedName>
        <fullName evidence="4">Aldehyde/histidinol dehydrogenase</fullName>
    </submittedName>
</protein>
<reference evidence="4 5" key="1">
    <citation type="journal article" date="2019" name="Nat. Ecol. Evol.">
        <title>Megaphylogeny resolves global patterns of mushroom evolution.</title>
        <authorList>
            <person name="Varga T."/>
            <person name="Krizsan K."/>
            <person name="Foldi C."/>
            <person name="Dima B."/>
            <person name="Sanchez-Garcia M."/>
            <person name="Sanchez-Ramirez S."/>
            <person name="Szollosi G.J."/>
            <person name="Szarkandi J.G."/>
            <person name="Papp V."/>
            <person name="Albert L."/>
            <person name="Andreopoulos W."/>
            <person name="Angelini C."/>
            <person name="Antonin V."/>
            <person name="Barry K.W."/>
            <person name="Bougher N.L."/>
            <person name="Buchanan P."/>
            <person name="Buyck B."/>
            <person name="Bense V."/>
            <person name="Catcheside P."/>
            <person name="Chovatia M."/>
            <person name="Cooper J."/>
            <person name="Damon W."/>
            <person name="Desjardin D."/>
            <person name="Finy P."/>
            <person name="Geml J."/>
            <person name="Haridas S."/>
            <person name="Hughes K."/>
            <person name="Justo A."/>
            <person name="Karasinski D."/>
            <person name="Kautmanova I."/>
            <person name="Kiss B."/>
            <person name="Kocsube S."/>
            <person name="Kotiranta H."/>
            <person name="LaButti K.M."/>
            <person name="Lechner B.E."/>
            <person name="Liimatainen K."/>
            <person name="Lipzen A."/>
            <person name="Lukacs Z."/>
            <person name="Mihaltcheva S."/>
            <person name="Morgado L.N."/>
            <person name="Niskanen T."/>
            <person name="Noordeloos M.E."/>
            <person name="Ohm R.A."/>
            <person name="Ortiz-Santana B."/>
            <person name="Ovrebo C."/>
            <person name="Racz N."/>
            <person name="Riley R."/>
            <person name="Savchenko A."/>
            <person name="Shiryaev A."/>
            <person name="Soop K."/>
            <person name="Spirin V."/>
            <person name="Szebenyi C."/>
            <person name="Tomsovsky M."/>
            <person name="Tulloss R.E."/>
            <person name="Uehling J."/>
            <person name="Grigoriev I.V."/>
            <person name="Vagvolgyi C."/>
            <person name="Papp T."/>
            <person name="Martin F.M."/>
            <person name="Miettinen O."/>
            <person name="Hibbett D.S."/>
            <person name="Nagy L.G."/>
        </authorList>
    </citation>
    <scope>NUCLEOTIDE SEQUENCE [LARGE SCALE GENOMIC DNA]</scope>
    <source>
        <strain evidence="4 5">CBS 166.37</strain>
    </source>
</reference>
<dbReference type="AlphaFoldDB" id="A0A5C3LWL3"/>
<dbReference type="Gene3D" id="3.40.605.10">
    <property type="entry name" value="Aldehyde Dehydrogenase, Chain A, domain 1"/>
    <property type="match status" value="1"/>
</dbReference>
<evidence type="ECO:0000256" key="2">
    <source>
        <dbReference type="ARBA" id="ARBA00023002"/>
    </source>
</evidence>
<dbReference type="SUPFAM" id="SSF53720">
    <property type="entry name" value="ALDH-like"/>
    <property type="match status" value="1"/>
</dbReference>
<dbReference type="InterPro" id="IPR016161">
    <property type="entry name" value="Ald_DH/histidinol_DH"/>
</dbReference>
<evidence type="ECO:0000313" key="4">
    <source>
        <dbReference type="EMBL" id="TFK36288.1"/>
    </source>
</evidence>
<dbReference type="GO" id="GO:0006081">
    <property type="term" value="P:aldehyde metabolic process"/>
    <property type="evidence" value="ECO:0007669"/>
    <property type="project" value="InterPro"/>
</dbReference>
<name>A0A5C3LWL3_9AGAR</name>
<dbReference type="InterPro" id="IPR016163">
    <property type="entry name" value="Ald_DH_C"/>
</dbReference>
<proteinExistence type="inferred from homology"/>
<keyword evidence="5" id="KW-1185">Reference proteome</keyword>
<evidence type="ECO:0000313" key="5">
    <source>
        <dbReference type="Proteomes" id="UP000308652"/>
    </source>
</evidence>